<reference evidence="1 2" key="1">
    <citation type="submission" date="2020-04" db="EMBL/GenBank/DDBJ databases">
        <title>FDA dAtabase for Regulatory Grade micrObial Sequences (FDA-ARGOS): Supporting development and validation of Infectious Disease Dx tests.</title>
        <authorList>
            <person name="Sciortino C."/>
            <person name="Tallon L."/>
            <person name="Sadzewicz L."/>
            <person name="Vavikolanu K."/>
            <person name="Mehta A."/>
            <person name="Aluvathingal J."/>
            <person name="Nadendla S."/>
            <person name="Nandy P."/>
            <person name="Geyer C."/>
            <person name="Yan Y."/>
            <person name="Sichtig H."/>
        </authorList>
    </citation>
    <scope>NUCLEOTIDE SEQUENCE [LARGE SCALE GENOMIC DNA]</scope>
    <source>
        <strain evidence="1 2">FDAARGOS_633</strain>
    </source>
</reference>
<dbReference type="AlphaFoldDB" id="A0A6H0ZLD5"/>
<dbReference type="EMBL" id="CP050898">
    <property type="protein sequence ID" value="QIX20814.1"/>
    <property type="molecule type" value="Genomic_DNA"/>
</dbReference>
<gene>
    <name evidence="1" type="ORF">FOB41_06565</name>
</gene>
<proteinExistence type="predicted"/>
<evidence type="ECO:0000313" key="2">
    <source>
        <dbReference type="Proteomes" id="UP000500870"/>
    </source>
</evidence>
<protein>
    <submittedName>
        <fullName evidence="1">Uncharacterized protein</fullName>
    </submittedName>
</protein>
<sequence>MSDDLTPEMIDSAEANIRGDHRSGKISTEQFQKEMLIVARARLYALAESQEASHVTRK</sequence>
<name>A0A6H0ZLD5_9HYPH</name>
<evidence type="ECO:0000313" key="1">
    <source>
        <dbReference type="EMBL" id="QIX20814.1"/>
    </source>
</evidence>
<dbReference type="RefSeq" id="WP_169692038.1">
    <property type="nucleotide sequence ID" value="NZ_CP050898.1"/>
</dbReference>
<organism evidence="1 2">
    <name type="scientific">Agrobacterium pusense</name>
    <dbReference type="NCBI Taxonomy" id="648995"/>
    <lineage>
        <taxon>Bacteria</taxon>
        <taxon>Pseudomonadati</taxon>
        <taxon>Pseudomonadota</taxon>
        <taxon>Alphaproteobacteria</taxon>
        <taxon>Hyphomicrobiales</taxon>
        <taxon>Rhizobiaceae</taxon>
        <taxon>Rhizobium/Agrobacterium group</taxon>
        <taxon>Agrobacterium</taxon>
    </lineage>
</organism>
<accession>A0A6H0ZLD5</accession>
<dbReference type="Proteomes" id="UP000500870">
    <property type="component" value="Chromosome 1"/>
</dbReference>